<dbReference type="InterPro" id="IPR000326">
    <property type="entry name" value="PAP2/HPO"/>
</dbReference>
<dbReference type="SUPFAM" id="SSF48317">
    <property type="entry name" value="Acid phosphatase/Vanadium-dependent haloperoxidase"/>
    <property type="match status" value="1"/>
</dbReference>
<evidence type="ECO:0000313" key="2">
    <source>
        <dbReference type="EMBL" id="RDS77958.1"/>
    </source>
</evidence>
<sequence>MSNADRSHCDGIHSGRWRRAGLNFRDRWTVALYNQTGDPQTLEPSRTPCGPSISMMNQPIACKGNTPLPEPRFCRLEQTMRPGTCVGRNSLYSVITSRHWSAQQVHRCRGPTMRKAIIVFLLAIGVAAPAGSQAPEDGYLRPELRPDLVEVLPPPPAPDSARAQADRRIYRESRKLEGTPRWDLATSDVRGGMLEHFSCALGARLDEDDVPALHHLIEKAGNDRRVVGDAKRHYQTKRPWLDNDLPICEARTDHLAGNGDYPSGHAAHGQHVAMILAALAPDRVTQLLARGREFGESRWVCGSHSQSAAEAGTLAGAVIFAAEMNSEEFRSDLEAARQELAAARATAPAPQGCGTQ</sequence>
<dbReference type="CDD" id="cd03397">
    <property type="entry name" value="PAP2_acid_phosphatase"/>
    <property type="match status" value="1"/>
</dbReference>
<comment type="caution">
    <text evidence="2">The sequence shown here is derived from an EMBL/GenBank/DDBJ whole genome shotgun (WGS) entry which is preliminary data.</text>
</comment>
<accession>A0A395LLT3</accession>
<dbReference type="GO" id="GO:0030288">
    <property type="term" value="C:outer membrane-bounded periplasmic space"/>
    <property type="evidence" value="ECO:0007669"/>
    <property type="project" value="InterPro"/>
</dbReference>
<dbReference type="AlphaFoldDB" id="A0A395LLT3"/>
<proteinExistence type="predicted"/>
<dbReference type="Pfam" id="PF01569">
    <property type="entry name" value="PAP2"/>
    <property type="match status" value="1"/>
</dbReference>
<feature type="domain" description="Phosphatidic acid phosphatase type 2/haloperoxidase" evidence="1">
    <location>
        <begin position="212"/>
        <end position="324"/>
    </location>
</feature>
<dbReference type="EMBL" id="QRBB01000001">
    <property type="protein sequence ID" value="RDS77958.1"/>
    <property type="molecule type" value="Genomic_DNA"/>
</dbReference>
<keyword evidence="3" id="KW-1185">Reference proteome</keyword>
<evidence type="ECO:0000313" key="3">
    <source>
        <dbReference type="Proteomes" id="UP000254101"/>
    </source>
</evidence>
<organism evidence="2 3">
    <name type="scientific">Alteriqipengyuania lutimaris</name>
    <dbReference type="NCBI Taxonomy" id="1538146"/>
    <lineage>
        <taxon>Bacteria</taxon>
        <taxon>Pseudomonadati</taxon>
        <taxon>Pseudomonadota</taxon>
        <taxon>Alphaproteobacteria</taxon>
        <taxon>Sphingomonadales</taxon>
        <taxon>Erythrobacteraceae</taxon>
        <taxon>Alteriqipengyuania</taxon>
    </lineage>
</organism>
<dbReference type="Gene3D" id="1.20.144.10">
    <property type="entry name" value="Phosphatidic acid phosphatase type 2/haloperoxidase"/>
    <property type="match status" value="1"/>
</dbReference>
<name>A0A395LLT3_9SPHN</name>
<dbReference type="PRINTS" id="PR00483">
    <property type="entry name" value="BACPHPHTASE"/>
</dbReference>
<reference evidence="2 3" key="1">
    <citation type="submission" date="2018-07" db="EMBL/GenBank/DDBJ databases">
        <title>Erythrobacter nanhaiensis sp. nov., a novel member of the genus Erythrobacter isolated from the South China Sea.</title>
        <authorList>
            <person name="Chen X."/>
            <person name="Liu J."/>
        </authorList>
    </citation>
    <scope>NUCLEOTIDE SEQUENCE [LARGE SCALE GENOMIC DNA]</scope>
    <source>
        <strain evidence="2 3">S-5</strain>
    </source>
</reference>
<protein>
    <submittedName>
        <fullName evidence="2">Phosphatase PAP2 family protein</fullName>
    </submittedName>
</protein>
<dbReference type="GO" id="GO:0003993">
    <property type="term" value="F:acid phosphatase activity"/>
    <property type="evidence" value="ECO:0007669"/>
    <property type="project" value="InterPro"/>
</dbReference>
<gene>
    <name evidence="2" type="ORF">DL238_10340</name>
</gene>
<dbReference type="SMART" id="SM00014">
    <property type="entry name" value="acidPPc"/>
    <property type="match status" value="1"/>
</dbReference>
<dbReference type="InterPro" id="IPR036938">
    <property type="entry name" value="PAP2/HPO_sf"/>
</dbReference>
<dbReference type="Proteomes" id="UP000254101">
    <property type="component" value="Unassembled WGS sequence"/>
</dbReference>
<evidence type="ECO:0000259" key="1">
    <source>
        <dbReference type="SMART" id="SM00014"/>
    </source>
</evidence>
<dbReference type="InterPro" id="IPR001011">
    <property type="entry name" value="Acid_Pase_classA_bac"/>
</dbReference>